<organism evidence="5 6">
    <name type="scientific">Parabacteroides faecalis</name>
    <dbReference type="NCBI Taxonomy" id="2924040"/>
    <lineage>
        <taxon>Bacteria</taxon>
        <taxon>Pseudomonadati</taxon>
        <taxon>Bacteroidota</taxon>
        <taxon>Bacteroidia</taxon>
        <taxon>Bacteroidales</taxon>
        <taxon>Tannerellaceae</taxon>
        <taxon>Parabacteroides</taxon>
    </lineage>
</organism>
<name>A0ABT0C0G0_9BACT</name>
<evidence type="ECO:0000259" key="4">
    <source>
        <dbReference type="PROSITE" id="PS01124"/>
    </source>
</evidence>
<proteinExistence type="predicted"/>
<dbReference type="PANTHER" id="PTHR43280:SF32">
    <property type="entry name" value="TRANSCRIPTIONAL REGULATORY PROTEIN"/>
    <property type="match status" value="1"/>
</dbReference>
<dbReference type="SMART" id="SM00342">
    <property type="entry name" value="HTH_ARAC"/>
    <property type="match status" value="1"/>
</dbReference>
<sequence length="297" mass="35021">MKNNQPIRLGLEEINRFQIDMRNKNRILLPEFGILNAVDEEIRTRMVRGLPYRLTEGRIVLLLKGEGIMHVRLQTFHVKAPAVVILSPGVIAQIEDISKAEQVRFLVFQNDFICEPKPSDLLQKYLNGMLNVFLPLKEEEALCVEQYYQTIWQTLQTKGWQREVIRHLVFGLFHYLSCLLQEQMLYEEKHQSRQEQVFNQFIQLVNQYASQERNVSFYADKLCLTPRYLNSLIRQASNRTVMDWINEAVIIEAKVLLKYSNKLIYQIADELNFPNTSFFCKFFKRMTGMTPLAYQKS</sequence>
<dbReference type="PANTHER" id="PTHR43280">
    <property type="entry name" value="ARAC-FAMILY TRANSCRIPTIONAL REGULATOR"/>
    <property type="match status" value="1"/>
</dbReference>
<evidence type="ECO:0000313" key="5">
    <source>
        <dbReference type="EMBL" id="MCJ2380375.1"/>
    </source>
</evidence>
<dbReference type="Proteomes" id="UP001165444">
    <property type="component" value="Unassembled WGS sequence"/>
</dbReference>
<dbReference type="InterPro" id="IPR018060">
    <property type="entry name" value="HTH_AraC"/>
</dbReference>
<keyword evidence="2" id="KW-0238">DNA-binding</keyword>
<evidence type="ECO:0000313" key="6">
    <source>
        <dbReference type="Proteomes" id="UP001165444"/>
    </source>
</evidence>
<dbReference type="RefSeq" id="WP_243324292.1">
    <property type="nucleotide sequence ID" value="NZ_JAKZMM010000014.1"/>
</dbReference>
<dbReference type="EMBL" id="JAKZMM010000014">
    <property type="protein sequence ID" value="MCJ2380375.1"/>
    <property type="molecule type" value="Genomic_DNA"/>
</dbReference>
<dbReference type="PROSITE" id="PS01124">
    <property type="entry name" value="HTH_ARAC_FAMILY_2"/>
    <property type="match status" value="1"/>
</dbReference>
<dbReference type="SUPFAM" id="SSF46689">
    <property type="entry name" value="Homeodomain-like"/>
    <property type="match status" value="1"/>
</dbReference>
<dbReference type="InterPro" id="IPR009057">
    <property type="entry name" value="Homeodomain-like_sf"/>
</dbReference>
<protein>
    <submittedName>
        <fullName evidence="5">AraC family transcriptional regulator</fullName>
    </submittedName>
</protein>
<gene>
    <name evidence="5" type="ORF">MUN53_07085</name>
</gene>
<evidence type="ECO:0000256" key="2">
    <source>
        <dbReference type="ARBA" id="ARBA00023125"/>
    </source>
</evidence>
<keyword evidence="3" id="KW-0804">Transcription</keyword>
<accession>A0ABT0C0G0</accession>
<keyword evidence="6" id="KW-1185">Reference proteome</keyword>
<comment type="caution">
    <text evidence="5">The sequence shown here is derived from an EMBL/GenBank/DDBJ whole genome shotgun (WGS) entry which is preliminary data.</text>
</comment>
<feature type="domain" description="HTH araC/xylS-type" evidence="4">
    <location>
        <begin position="199"/>
        <end position="297"/>
    </location>
</feature>
<dbReference type="Gene3D" id="1.10.10.60">
    <property type="entry name" value="Homeodomain-like"/>
    <property type="match status" value="1"/>
</dbReference>
<keyword evidence="1" id="KW-0805">Transcription regulation</keyword>
<evidence type="ECO:0000256" key="1">
    <source>
        <dbReference type="ARBA" id="ARBA00023015"/>
    </source>
</evidence>
<evidence type="ECO:0000256" key="3">
    <source>
        <dbReference type="ARBA" id="ARBA00023163"/>
    </source>
</evidence>
<dbReference type="Pfam" id="PF12833">
    <property type="entry name" value="HTH_18"/>
    <property type="match status" value="1"/>
</dbReference>
<reference evidence="5 6" key="1">
    <citation type="submission" date="2022-03" db="EMBL/GenBank/DDBJ databases">
        <title>Parabacteroides sp. nov. isolated from swine feces.</title>
        <authorList>
            <person name="Bak J.E."/>
        </authorList>
    </citation>
    <scope>NUCLEOTIDE SEQUENCE [LARGE SCALE GENOMIC DNA]</scope>
    <source>
        <strain evidence="5 6">AGMB00274</strain>
    </source>
</reference>